<dbReference type="GO" id="GO:0022857">
    <property type="term" value="F:transmembrane transporter activity"/>
    <property type="evidence" value="ECO:0007669"/>
    <property type="project" value="InterPro"/>
</dbReference>
<dbReference type="InterPro" id="IPR036259">
    <property type="entry name" value="MFS_trans_sf"/>
</dbReference>
<evidence type="ECO:0000259" key="7">
    <source>
        <dbReference type="PROSITE" id="PS50850"/>
    </source>
</evidence>
<feature type="transmembrane region" description="Helical" evidence="6">
    <location>
        <begin position="394"/>
        <end position="414"/>
    </location>
</feature>
<feature type="transmembrane region" description="Helical" evidence="6">
    <location>
        <begin position="136"/>
        <end position="157"/>
    </location>
</feature>
<feature type="domain" description="Major facilitator superfamily (MFS) profile" evidence="7">
    <location>
        <begin position="78"/>
        <end position="511"/>
    </location>
</feature>
<comment type="caution">
    <text evidence="8">The sequence shown here is derived from an EMBL/GenBank/DDBJ whole genome shotgun (WGS) entry which is preliminary data.</text>
</comment>
<sequence length="531" mass="57915">MCDQTLCNQKGSVSSRNSEAASELPNKDTLAHDHDDWLSSNASNVTPSTNTGVLIVDWDGPDDPSNPKNWSFKKKWGATAIVSAFAFVSPVSSSMVAPVSNQIAAEFAITSEPVVAITVTAFVLAQGRTHLLVNRLITLMSSRVLPVANVWYLAWNLGCGFARNTEELIAFRFLSGLGGSAALSICGGVISDTWLPEQRGMAMGLYTLAPFLGPVVGPMAGSWIAEKSTWQWVFWSTSIFDGFVQLLGFLYLNETYAPVLLERKAKMIRKVLSDTEKGCQLQEVITIYTSADRHWKVLFKKALTRPFVFFREWIIQILGLYTMFVYGLLYLFLNTLPTIFREVYHERPGIAGLNYIALGIGITGASQTSAAVTDKLYARLKAKYGTGKPEFRMLALYPSGILIPLGLLITGWTVENKAHWIGADVGLTLVGAGVILVFQGIQTYIIDSYSLHSASALAAVYVLRSIAGFGFPIFAPELYKSLGYGLGNTILAAVAFVIGVPAPILLWKFGERIRNASFYAVKTPPLTGGLC</sequence>
<feature type="compositionally biased region" description="Polar residues" evidence="5">
    <location>
        <begin position="1"/>
        <end position="20"/>
    </location>
</feature>
<keyword evidence="2 6" id="KW-0812">Transmembrane</keyword>
<feature type="transmembrane region" description="Helical" evidence="6">
    <location>
        <begin position="313"/>
        <end position="333"/>
    </location>
</feature>
<dbReference type="InterPro" id="IPR020846">
    <property type="entry name" value="MFS_dom"/>
</dbReference>
<feature type="region of interest" description="Disordered" evidence="5">
    <location>
        <begin position="1"/>
        <end position="44"/>
    </location>
</feature>
<dbReference type="EMBL" id="WIUZ02000004">
    <property type="protein sequence ID" value="KAF9787781.1"/>
    <property type="molecule type" value="Genomic_DNA"/>
</dbReference>
<dbReference type="PANTHER" id="PTHR23502">
    <property type="entry name" value="MAJOR FACILITATOR SUPERFAMILY"/>
    <property type="match status" value="1"/>
</dbReference>
<keyword evidence="3 6" id="KW-1133">Transmembrane helix</keyword>
<feature type="transmembrane region" description="Helical" evidence="6">
    <location>
        <begin position="353"/>
        <end position="373"/>
    </location>
</feature>
<dbReference type="SUPFAM" id="SSF103473">
    <property type="entry name" value="MFS general substrate transporter"/>
    <property type="match status" value="1"/>
</dbReference>
<feature type="transmembrane region" description="Helical" evidence="6">
    <location>
        <begin position="203"/>
        <end position="224"/>
    </location>
</feature>
<evidence type="ECO:0000313" key="9">
    <source>
        <dbReference type="Proteomes" id="UP000736335"/>
    </source>
</evidence>
<accession>A0A9P6HJQ0</accession>
<feature type="transmembrane region" description="Helical" evidence="6">
    <location>
        <begin position="169"/>
        <end position="191"/>
    </location>
</feature>
<protein>
    <submittedName>
        <fullName evidence="8">MFS polyamine transporter</fullName>
    </submittedName>
</protein>
<dbReference type="AlphaFoldDB" id="A0A9P6HJQ0"/>
<name>A0A9P6HJQ0_9AGAM</name>
<feature type="transmembrane region" description="Helical" evidence="6">
    <location>
        <begin position="103"/>
        <end position="124"/>
    </location>
</feature>
<evidence type="ECO:0000256" key="5">
    <source>
        <dbReference type="SAM" id="MobiDB-lite"/>
    </source>
</evidence>
<feature type="transmembrane region" description="Helical" evidence="6">
    <location>
        <begin position="230"/>
        <end position="252"/>
    </location>
</feature>
<dbReference type="Pfam" id="PF07690">
    <property type="entry name" value="MFS_1"/>
    <property type="match status" value="1"/>
</dbReference>
<feature type="transmembrane region" description="Helical" evidence="6">
    <location>
        <begin position="486"/>
        <end position="507"/>
    </location>
</feature>
<feature type="transmembrane region" description="Helical" evidence="6">
    <location>
        <begin position="76"/>
        <end position="97"/>
    </location>
</feature>
<dbReference type="GO" id="GO:0016020">
    <property type="term" value="C:membrane"/>
    <property type="evidence" value="ECO:0007669"/>
    <property type="project" value="UniProtKB-SubCell"/>
</dbReference>
<feature type="transmembrane region" description="Helical" evidence="6">
    <location>
        <begin position="453"/>
        <end position="474"/>
    </location>
</feature>
<reference evidence="8" key="2">
    <citation type="submission" date="2020-11" db="EMBL/GenBank/DDBJ databases">
        <authorList>
            <consortium name="DOE Joint Genome Institute"/>
            <person name="Kuo A."/>
            <person name="Miyauchi S."/>
            <person name="Kiss E."/>
            <person name="Drula E."/>
            <person name="Kohler A."/>
            <person name="Sanchez-Garcia M."/>
            <person name="Andreopoulos B."/>
            <person name="Barry K.W."/>
            <person name="Bonito G."/>
            <person name="Buee M."/>
            <person name="Carver A."/>
            <person name="Chen C."/>
            <person name="Cichocki N."/>
            <person name="Clum A."/>
            <person name="Culley D."/>
            <person name="Crous P.W."/>
            <person name="Fauchery L."/>
            <person name="Girlanda M."/>
            <person name="Hayes R."/>
            <person name="Keri Z."/>
            <person name="Labutti K."/>
            <person name="Lipzen A."/>
            <person name="Lombard V."/>
            <person name="Magnuson J."/>
            <person name="Maillard F."/>
            <person name="Morin E."/>
            <person name="Murat C."/>
            <person name="Nolan M."/>
            <person name="Ohm R."/>
            <person name="Pangilinan J."/>
            <person name="Pereira M."/>
            <person name="Perotto S."/>
            <person name="Peter M."/>
            <person name="Riley R."/>
            <person name="Sitrit Y."/>
            <person name="Stielow B."/>
            <person name="Szollosi G."/>
            <person name="Zifcakova L."/>
            <person name="Stursova M."/>
            <person name="Spatafora J.W."/>
            <person name="Tedersoo L."/>
            <person name="Vaario L.-M."/>
            <person name="Yamada A."/>
            <person name="Yan M."/>
            <person name="Wang P."/>
            <person name="Xu J."/>
            <person name="Bruns T."/>
            <person name="Baldrian P."/>
            <person name="Vilgalys R."/>
            <person name="Henrissat B."/>
            <person name="Grigoriev I.V."/>
            <person name="Hibbett D."/>
            <person name="Nagy L.G."/>
            <person name="Martin F.M."/>
        </authorList>
    </citation>
    <scope>NUCLEOTIDE SEQUENCE</scope>
    <source>
        <strain evidence="8">UH-Tt-Lm1</strain>
    </source>
</reference>
<dbReference type="CDD" id="cd17323">
    <property type="entry name" value="MFS_Tpo1_MDR_like"/>
    <property type="match status" value="1"/>
</dbReference>
<organism evidence="8 9">
    <name type="scientific">Thelephora terrestris</name>
    <dbReference type="NCBI Taxonomy" id="56493"/>
    <lineage>
        <taxon>Eukaryota</taxon>
        <taxon>Fungi</taxon>
        <taxon>Dikarya</taxon>
        <taxon>Basidiomycota</taxon>
        <taxon>Agaricomycotina</taxon>
        <taxon>Agaricomycetes</taxon>
        <taxon>Thelephorales</taxon>
        <taxon>Thelephoraceae</taxon>
        <taxon>Thelephora</taxon>
    </lineage>
</organism>
<comment type="subcellular location">
    <subcellularLocation>
        <location evidence="1">Membrane</location>
        <topology evidence="1">Multi-pass membrane protein</topology>
    </subcellularLocation>
</comment>
<proteinExistence type="predicted"/>
<evidence type="ECO:0000256" key="1">
    <source>
        <dbReference type="ARBA" id="ARBA00004141"/>
    </source>
</evidence>
<dbReference type="PANTHER" id="PTHR23502:SF60">
    <property type="entry name" value="MAJOR FACILITATOR SUPERFAMILY (MFS) PROFILE DOMAIN-CONTAINING PROTEIN-RELATED"/>
    <property type="match status" value="1"/>
</dbReference>
<feature type="compositionally biased region" description="Basic and acidic residues" evidence="5">
    <location>
        <begin position="25"/>
        <end position="37"/>
    </location>
</feature>
<dbReference type="OrthoDB" id="6770063at2759"/>
<dbReference type="InterPro" id="IPR011701">
    <property type="entry name" value="MFS"/>
</dbReference>
<keyword evidence="4 6" id="KW-0472">Membrane</keyword>
<gene>
    <name evidence="8" type="ORF">BJ322DRAFT_1002391</name>
</gene>
<evidence type="ECO:0000256" key="4">
    <source>
        <dbReference type="ARBA" id="ARBA00023136"/>
    </source>
</evidence>
<evidence type="ECO:0000256" key="2">
    <source>
        <dbReference type="ARBA" id="ARBA00022692"/>
    </source>
</evidence>
<evidence type="ECO:0000256" key="3">
    <source>
        <dbReference type="ARBA" id="ARBA00022989"/>
    </source>
</evidence>
<evidence type="ECO:0000313" key="8">
    <source>
        <dbReference type="EMBL" id="KAF9787781.1"/>
    </source>
</evidence>
<dbReference type="PROSITE" id="PS50850">
    <property type="entry name" value="MFS"/>
    <property type="match status" value="1"/>
</dbReference>
<dbReference type="Proteomes" id="UP000736335">
    <property type="component" value="Unassembled WGS sequence"/>
</dbReference>
<evidence type="ECO:0000256" key="6">
    <source>
        <dbReference type="SAM" id="Phobius"/>
    </source>
</evidence>
<keyword evidence="9" id="KW-1185">Reference proteome</keyword>
<dbReference type="Gene3D" id="1.20.1250.20">
    <property type="entry name" value="MFS general substrate transporter like domains"/>
    <property type="match status" value="1"/>
</dbReference>
<reference evidence="8" key="1">
    <citation type="journal article" date="2020" name="Nat. Commun.">
        <title>Large-scale genome sequencing of mycorrhizal fungi provides insights into the early evolution of symbiotic traits.</title>
        <authorList>
            <person name="Miyauchi S."/>
            <person name="Kiss E."/>
            <person name="Kuo A."/>
            <person name="Drula E."/>
            <person name="Kohler A."/>
            <person name="Sanchez-Garcia M."/>
            <person name="Morin E."/>
            <person name="Andreopoulos B."/>
            <person name="Barry K.W."/>
            <person name="Bonito G."/>
            <person name="Buee M."/>
            <person name="Carver A."/>
            <person name="Chen C."/>
            <person name="Cichocki N."/>
            <person name="Clum A."/>
            <person name="Culley D."/>
            <person name="Crous P.W."/>
            <person name="Fauchery L."/>
            <person name="Girlanda M."/>
            <person name="Hayes R.D."/>
            <person name="Keri Z."/>
            <person name="LaButti K."/>
            <person name="Lipzen A."/>
            <person name="Lombard V."/>
            <person name="Magnuson J."/>
            <person name="Maillard F."/>
            <person name="Murat C."/>
            <person name="Nolan M."/>
            <person name="Ohm R.A."/>
            <person name="Pangilinan J."/>
            <person name="Pereira M.F."/>
            <person name="Perotto S."/>
            <person name="Peter M."/>
            <person name="Pfister S."/>
            <person name="Riley R."/>
            <person name="Sitrit Y."/>
            <person name="Stielow J.B."/>
            <person name="Szollosi G."/>
            <person name="Zifcakova L."/>
            <person name="Stursova M."/>
            <person name="Spatafora J.W."/>
            <person name="Tedersoo L."/>
            <person name="Vaario L.M."/>
            <person name="Yamada A."/>
            <person name="Yan M."/>
            <person name="Wang P."/>
            <person name="Xu J."/>
            <person name="Bruns T."/>
            <person name="Baldrian P."/>
            <person name="Vilgalys R."/>
            <person name="Dunand C."/>
            <person name="Henrissat B."/>
            <person name="Grigoriev I.V."/>
            <person name="Hibbett D."/>
            <person name="Nagy L.G."/>
            <person name="Martin F.M."/>
        </authorList>
    </citation>
    <scope>NUCLEOTIDE SEQUENCE</scope>
    <source>
        <strain evidence="8">UH-Tt-Lm1</strain>
    </source>
</reference>
<feature type="transmembrane region" description="Helical" evidence="6">
    <location>
        <begin position="420"/>
        <end position="441"/>
    </location>
</feature>